<feature type="domain" description="A-factor biosynthesis hotdog" evidence="1">
    <location>
        <begin position="84"/>
        <end position="216"/>
    </location>
</feature>
<proteinExistence type="predicted"/>
<dbReference type="InterPro" id="IPR005509">
    <property type="entry name" value="AfsA_hotdog_dom"/>
</dbReference>
<dbReference type="RefSeq" id="WP_161103619.1">
    <property type="nucleotide sequence ID" value="NZ_JBHLYI010000006.1"/>
</dbReference>
<sequence length="251" mass="27402">MTVTRLCVVGDRFAPFADGTGADTVSGLVAALRSRLHTGELVLIEGQGVDARDWDRIRAELARAGVTADIRANATGPLARDSEIHKHREENVLIAGLEQTGATTFRAALRLHNDEELLLDHQGGHVQGMVLLEAARQMFLAVSERYHASRWPENRYGYVLESMESKFRTFLFPLAATIEYEVLSVGLDDPEHLTFDVRVEIVQAGLPAATIRMVCSAVHADALAQKERRGAGRALRLLAAGRTPSLAAGDR</sequence>
<dbReference type="Proteomes" id="UP000431901">
    <property type="component" value="Unassembled WGS sequence"/>
</dbReference>
<keyword evidence="3" id="KW-1185">Reference proteome</keyword>
<evidence type="ECO:0000259" key="1">
    <source>
        <dbReference type="Pfam" id="PF03756"/>
    </source>
</evidence>
<reference evidence="2 3" key="1">
    <citation type="submission" date="2019-12" db="EMBL/GenBank/DDBJ databases">
        <title>Nocardia macrotermitis sp. nov. and Nocardia aurantia sp. nov., isolated from the gut of the fungus growing-termite Macrotermes natalensis.</title>
        <authorList>
            <person name="Christine B."/>
            <person name="Rene B."/>
        </authorList>
    </citation>
    <scope>NUCLEOTIDE SEQUENCE [LARGE SCALE GENOMIC DNA]</scope>
    <source>
        <strain evidence="2 3">DSM 102126</strain>
    </source>
</reference>
<dbReference type="OrthoDB" id="7838374at2"/>
<name>A0A6I4W7F8_9ACTN</name>
<dbReference type="EMBL" id="WUTW01000002">
    <property type="protein sequence ID" value="MXQ65538.1"/>
    <property type="molecule type" value="Genomic_DNA"/>
</dbReference>
<evidence type="ECO:0000313" key="3">
    <source>
        <dbReference type="Proteomes" id="UP000431901"/>
    </source>
</evidence>
<gene>
    <name evidence="2" type="ORF">GQ466_16035</name>
</gene>
<evidence type="ECO:0000313" key="2">
    <source>
        <dbReference type="EMBL" id="MXQ65538.1"/>
    </source>
</evidence>
<protein>
    <recommendedName>
        <fullName evidence="1">A-factor biosynthesis hotdog domain-containing protein</fullName>
    </recommendedName>
</protein>
<accession>A0A6I4W7F8</accession>
<organism evidence="2 3">
    <name type="scientific">Actinomadura rayongensis</name>
    <dbReference type="NCBI Taxonomy" id="1429076"/>
    <lineage>
        <taxon>Bacteria</taxon>
        <taxon>Bacillati</taxon>
        <taxon>Actinomycetota</taxon>
        <taxon>Actinomycetes</taxon>
        <taxon>Streptosporangiales</taxon>
        <taxon>Thermomonosporaceae</taxon>
        <taxon>Actinomadura</taxon>
    </lineage>
</organism>
<dbReference type="AlphaFoldDB" id="A0A6I4W7F8"/>
<comment type="caution">
    <text evidence="2">The sequence shown here is derived from an EMBL/GenBank/DDBJ whole genome shotgun (WGS) entry which is preliminary data.</text>
</comment>
<dbReference type="Pfam" id="PF03756">
    <property type="entry name" value="AfsA"/>
    <property type="match status" value="1"/>
</dbReference>